<proteinExistence type="predicted"/>
<dbReference type="Proteomes" id="UP001422759">
    <property type="component" value="Unassembled WGS sequence"/>
</dbReference>
<gene>
    <name evidence="2" type="ORF">GCM10009760_46410</name>
</gene>
<sequence length="77" mass="7352">MAAGAATGGPIGAGGEAAGGGGSDGPDGAPVVGRGTVTTGAARRGAPRVRGLRRSQLLLRRAVENVEGSTVTRSGQL</sequence>
<evidence type="ECO:0000313" key="2">
    <source>
        <dbReference type="EMBL" id="GAA2151250.1"/>
    </source>
</evidence>
<evidence type="ECO:0000313" key="3">
    <source>
        <dbReference type="Proteomes" id="UP001422759"/>
    </source>
</evidence>
<comment type="caution">
    <text evidence="2">The sequence shown here is derived from an EMBL/GenBank/DDBJ whole genome shotgun (WGS) entry which is preliminary data.</text>
</comment>
<feature type="compositionally biased region" description="Low complexity" evidence="1">
    <location>
        <begin position="26"/>
        <end position="44"/>
    </location>
</feature>
<feature type="region of interest" description="Disordered" evidence="1">
    <location>
        <begin position="1"/>
        <end position="49"/>
    </location>
</feature>
<keyword evidence="3" id="KW-1185">Reference proteome</keyword>
<feature type="compositionally biased region" description="Gly residues" evidence="1">
    <location>
        <begin position="1"/>
        <end position="25"/>
    </location>
</feature>
<accession>A0ABN3A124</accession>
<reference evidence="2 3" key="1">
    <citation type="journal article" date="2019" name="Int. J. Syst. Evol. Microbiol.">
        <title>The Global Catalogue of Microorganisms (GCM) 10K type strain sequencing project: providing services to taxonomists for standard genome sequencing and annotation.</title>
        <authorList>
            <consortium name="The Broad Institute Genomics Platform"/>
            <consortium name="The Broad Institute Genome Sequencing Center for Infectious Disease"/>
            <person name="Wu L."/>
            <person name="Ma J."/>
        </authorList>
    </citation>
    <scope>NUCLEOTIDE SEQUENCE [LARGE SCALE GENOMIC DNA]</scope>
    <source>
        <strain evidence="2 3">JCM 14560</strain>
    </source>
</reference>
<organism evidence="2 3">
    <name type="scientific">Kitasatospora kazusensis</name>
    <dbReference type="NCBI Taxonomy" id="407974"/>
    <lineage>
        <taxon>Bacteria</taxon>
        <taxon>Bacillati</taxon>
        <taxon>Actinomycetota</taxon>
        <taxon>Actinomycetes</taxon>
        <taxon>Kitasatosporales</taxon>
        <taxon>Streptomycetaceae</taxon>
        <taxon>Kitasatospora</taxon>
    </lineage>
</organism>
<evidence type="ECO:0000256" key="1">
    <source>
        <dbReference type="SAM" id="MobiDB-lite"/>
    </source>
</evidence>
<name>A0ABN3A124_9ACTN</name>
<protein>
    <submittedName>
        <fullName evidence="2">Uncharacterized protein</fullName>
    </submittedName>
</protein>
<dbReference type="EMBL" id="BAAANT010000031">
    <property type="protein sequence ID" value="GAA2151250.1"/>
    <property type="molecule type" value="Genomic_DNA"/>
</dbReference>